<dbReference type="Proteomes" id="UP000236370">
    <property type="component" value="Unassembled WGS sequence"/>
</dbReference>
<feature type="compositionally biased region" description="Basic residues" evidence="1">
    <location>
        <begin position="43"/>
        <end position="53"/>
    </location>
</feature>
<organism evidence="2 3">
    <name type="scientific">Pan troglodytes</name>
    <name type="common">Chimpanzee</name>
    <dbReference type="NCBI Taxonomy" id="9598"/>
    <lineage>
        <taxon>Eukaryota</taxon>
        <taxon>Metazoa</taxon>
        <taxon>Chordata</taxon>
        <taxon>Craniata</taxon>
        <taxon>Vertebrata</taxon>
        <taxon>Euteleostomi</taxon>
        <taxon>Mammalia</taxon>
        <taxon>Eutheria</taxon>
        <taxon>Euarchontoglires</taxon>
        <taxon>Primates</taxon>
        <taxon>Haplorrhini</taxon>
        <taxon>Catarrhini</taxon>
        <taxon>Hominidae</taxon>
        <taxon>Pan</taxon>
    </lineage>
</organism>
<evidence type="ECO:0000256" key="1">
    <source>
        <dbReference type="SAM" id="MobiDB-lite"/>
    </source>
</evidence>
<name>A0A2J8KWV4_PANTR</name>
<gene>
    <name evidence="2" type="ORF">CK820_G0035136</name>
</gene>
<protein>
    <submittedName>
        <fullName evidence="2">CRNKL1 isoform 3</fullName>
    </submittedName>
</protein>
<feature type="region of interest" description="Disordered" evidence="1">
    <location>
        <begin position="34"/>
        <end position="53"/>
    </location>
</feature>
<sequence>MTATVENLTFQKDTLGNAVDKNILASLLVSTALPTSSAAPGRRTPRAAARRTRSLVTMETVPPPSWRMREVKGQ</sequence>
<accession>A0A2J8KWV4</accession>
<dbReference type="EMBL" id="NBAG03000331">
    <property type="protein sequence ID" value="PNI39498.1"/>
    <property type="molecule type" value="Genomic_DNA"/>
</dbReference>
<evidence type="ECO:0000313" key="2">
    <source>
        <dbReference type="EMBL" id="PNI39498.1"/>
    </source>
</evidence>
<evidence type="ECO:0000313" key="3">
    <source>
        <dbReference type="Proteomes" id="UP000236370"/>
    </source>
</evidence>
<dbReference type="AlphaFoldDB" id="A0A2J8KWV4"/>
<proteinExistence type="predicted"/>
<comment type="caution">
    <text evidence="2">The sequence shown here is derived from an EMBL/GenBank/DDBJ whole genome shotgun (WGS) entry which is preliminary data.</text>
</comment>
<reference evidence="2 3" key="1">
    <citation type="submission" date="2017-12" db="EMBL/GenBank/DDBJ databases">
        <title>High-resolution comparative analysis of great ape genomes.</title>
        <authorList>
            <person name="Pollen A."/>
            <person name="Hastie A."/>
            <person name="Hormozdiari F."/>
            <person name="Dougherty M."/>
            <person name="Liu R."/>
            <person name="Chaisson M."/>
            <person name="Hoppe E."/>
            <person name="Hill C."/>
            <person name="Pang A."/>
            <person name="Hillier L."/>
            <person name="Baker C."/>
            <person name="Armstrong J."/>
            <person name="Shendure J."/>
            <person name="Paten B."/>
            <person name="Wilson R."/>
            <person name="Chao H."/>
            <person name="Schneider V."/>
            <person name="Ventura M."/>
            <person name="Kronenberg Z."/>
            <person name="Murali S."/>
            <person name="Gordon D."/>
            <person name="Cantsilieris S."/>
            <person name="Munson K."/>
            <person name="Nelson B."/>
            <person name="Raja A."/>
            <person name="Underwood J."/>
            <person name="Diekhans M."/>
            <person name="Fiddes I."/>
            <person name="Haussler D."/>
            <person name="Eichler E."/>
        </authorList>
    </citation>
    <scope>NUCLEOTIDE SEQUENCE [LARGE SCALE GENOMIC DNA]</scope>
    <source>
        <strain evidence="2">Yerkes chimp pedigree #C0471</strain>
    </source>
</reference>